<evidence type="ECO:0000259" key="2">
    <source>
        <dbReference type="Pfam" id="PF01182"/>
    </source>
</evidence>
<evidence type="ECO:0000313" key="3">
    <source>
        <dbReference type="EMBL" id="CAD8544411.1"/>
    </source>
</evidence>
<feature type="signal peptide" evidence="1">
    <location>
        <begin position="1"/>
        <end position="15"/>
    </location>
</feature>
<gene>
    <name evidence="3" type="ORF">CLEP1334_LOCUS19699</name>
</gene>
<dbReference type="EMBL" id="HBER01038898">
    <property type="protein sequence ID" value="CAD8544411.1"/>
    <property type="molecule type" value="Transcribed_RNA"/>
</dbReference>
<dbReference type="InterPro" id="IPR006148">
    <property type="entry name" value="Glc/Gal-6P_isomerase"/>
</dbReference>
<organism evidence="3">
    <name type="scientific">Calcidiscus leptoporus</name>
    <dbReference type="NCBI Taxonomy" id="127549"/>
    <lineage>
        <taxon>Eukaryota</taxon>
        <taxon>Haptista</taxon>
        <taxon>Haptophyta</taxon>
        <taxon>Prymnesiophyceae</taxon>
        <taxon>Coccolithales</taxon>
        <taxon>Calcidiscaceae</taxon>
        <taxon>Calcidiscus</taxon>
    </lineage>
</organism>
<evidence type="ECO:0000256" key="1">
    <source>
        <dbReference type="SAM" id="SignalP"/>
    </source>
</evidence>
<dbReference type="PANTHER" id="PTHR11054">
    <property type="entry name" value="6-PHOSPHOGLUCONOLACTONASE"/>
    <property type="match status" value="1"/>
</dbReference>
<dbReference type="GO" id="GO:0005975">
    <property type="term" value="P:carbohydrate metabolic process"/>
    <property type="evidence" value="ECO:0007669"/>
    <property type="project" value="InterPro"/>
</dbReference>
<name>A0A7S0J8R2_9EUKA</name>
<dbReference type="PANTHER" id="PTHR11054:SF0">
    <property type="entry name" value="6-PHOSPHOGLUCONOLACTONASE"/>
    <property type="match status" value="1"/>
</dbReference>
<dbReference type="SUPFAM" id="SSF100950">
    <property type="entry name" value="NagB/RpiA/CoA transferase-like"/>
    <property type="match status" value="1"/>
</dbReference>
<dbReference type="Gene3D" id="3.40.50.1360">
    <property type="match status" value="1"/>
</dbReference>
<sequence>MVGVVTAAIATVAVTFPVCAPPAVCGRQRSFGLLDLGSSRRARRPLLCTRAIEPLPPPGFVWADATEARSTVHVEPDAAAVSRALCAKLVDTYRAAVASKGSFSFAISSGSTLDMLSALRNDVRVDWSKCFMGFVSSRCLPLDGEGAAVKEATAAATASATTATSMLHGTRDALLDSWKARGLHLISPNLHAISPLGSSNAEEQASVYENQLRASLPESENGYPMFDLCVVGMDHDGILHPNVAENRCVVPIANGTDGMGWVSLSIATLCASQCCVVACAGELEEAPFSSAKAVARALEAFETPSSFPASALRHTATWVLDAAAAALLVRSGSSPSQAGLLSLQQLLGLSDSEWSRSVLRAPVILGCLSSSEARRGWPSLQALQLRFSYTNDELKAIFLGLPQIIAEDFDDDVMPSLAAIQARLAISDSQLKQFFVEWPICLRYI</sequence>
<feature type="domain" description="Glucosamine/galactosamine-6-phosphate isomerase" evidence="2">
    <location>
        <begin position="76"/>
        <end position="314"/>
    </location>
</feature>
<dbReference type="AlphaFoldDB" id="A0A7S0J8R2"/>
<dbReference type="InterPro" id="IPR039104">
    <property type="entry name" value="6PGL"/>
</dbReference>
<feature type="chain" id="PRO_5030648299" description="Glucosamine/galactosamine-6-phosphate isomerase domain-containing protein" evidence="1">
    <location>
        <begin position="16"/>
        <end position="445"/>
    </location>
</feature>
<dbReference type="InterPro" id="IPR037171">
    <property type="entry name" value="NagB/RpiA_transferase-like"/>
</dbReference>
<keyword evidence="1" id="KW-0732">Signal</keyword>
<accession>A0A7S0J8R2</accession>
<dbReference type="Pfam" id="PF01182">
    <property type="entry name" value="Glucosamine_iso"/>
    <property type="match status" value="1"/>
</dbReference>
<reference evidence="3" key="1">
    <citation type="submission" date="2021-01" db="EMBL/GenBank/DDBJ databases">
        <authorList>
            <person name="Corre E."/>
            <person name="Pelletier E."/>
            <person name="Niang G."/>
            <person name="Scheremetjew M."/>
            <person name="Finn R."/>
            <person name="Kale V."/>
            <person name="Holt S."/>
            <person name="Cochrane G."/>
            <person name="Meng A."/>
            <person name="Brown T."/>
            <person name="Cohen L."/>
        </authorList>
    </citation>
    <scope>NUCLEOTIDE SEQUENCE</scope>
    <source>
        <strain evidence="3">RCC1130</strain>
    </source>
</reference>
<proteinExistence type="predicted"/>
<protein>
    <recommendedName>
        <fullName evidence="2">Glucosamine/galactosamine-6-phosphate isomerase domain-containing protein</fullName>
    </recommendedName>
</protein>